<comment type="caution">
    <text evidence="8">The sequence shown here is derived from an EMBL/GenBank/DDBJ whole genome shotgun (WGS) entry which is preliminary data.</text>
</comment>
<gene>
    <name evidence="8" type="primary">Itpripl1_1</name>
    <name evidence="8" type="ORF">ALELAT_R02571</name>
</gene>
<evidence type="ECO:0000256" key="1">
    <source>
        <dbReference type="ARBA" id="ARBA00004479"/>
    </source>
</evidence>
<dbReference type="AlphaFoldDB" id="A0A7L0W581"/>
<sequence length="343" mass="39200">LVEGLMSGLLQVLSFLSSNTYFPRLQRAIGVGNVFEGWSSCEEDTYLLLVPMKPPRGHIFHVELGTNRVMPARNPHIRVELKCMCTQEQQDGDTQCILHCENELSRRENPSLLHTLCTGNCLDAQKTASWFQQLVTEAWVGMPQSGVYDLMLLPSSRTCKLQLTNTSSTEKLFIEVLFGVQQDNTDIFLCSQNTEATLSPSTTWPQSCAVAEKKLFEYPARNAMQNSSHQNCLHIFSRILVGTGFPTYVIKTVVMHLLTTIPLENWHRRFCLYRLDDILSYLRSCLEEKCLNHYFLGNKMVPDDIVLPQAFRSASPLNLFQHLEQDPNAHSQALKEFRELRER</sequence>
<dbReference type="InterPro" id="IPR024810">
    <property type="entry name" value="MAB21L/cGLR"/>
</dbReference>
<evidence type="ECO:0000313" key="8">
    <source>
        <dbReference type="EMBL" id="NXL86631.1"/>
    </source>
</evidence>
<dbReference type="GO" id="GO:0016020">
    <property type="term" value="C:membrane"/>
    <property type="evidence" value="ECO:0007669"/>
    <property type="project" value="UniProtKB-SubCell"/>
</dbReference>
<keyword evidence="3" id="KW-0812">Transmembrane</keyword>
<evidence type="ECO:0000259" key="7">
    <source>
        <dbReference type="Pfam" id="PF20266"/>
    </source>
</evidence>
<evidence type="ECO:0000256" key="3">
    <source>
        <dbReference type="ARBA" id="ARBA00022692"/>
    </source>
</evidence>
<keyword evidence="6" id="KW-0472">Membrane</keyword>
<organism evidence="8 9">
    <name type="scientific">Alectura lathami</name>
    <name type="common">Australian brush turkey</name>
    <dbReference type="NCBI Taxonomy" id="81907"/>
    <lineage>
        <taxon>Eukaryota</taxon>
        <taxon>Metazoa</taxon>
        <taxon>Chordata</taxon>
        <taxon>Craniata</taxon>
        <taxon>Vertebrata</taxon>
        <taxon>Euteleostomi</taxon>
        <taxon>Archelosauria</taxon>
        <taxon>Archosauria</taxon>
        <taxon>Dinosauria</taxon>
        <taxon>Saurischia</taxon>
        <taxon>Theropoda</taxon>
        <taxon>Coelurosauria</taxon>
        <taxon>Aves</taxon>
        <taxon>Neognathae</taxon>
        <taxon>Galloanserae</taxon>
        <taxon>Galliformes</taxon>
        <taxon>Megapodiidae</taxon>
        <taxon>Alectura</taxon>
    </lineage>
</organism>
<keyword evidence="5" id="KW-1133">Transmembrane helix</keyword>
<keyword evidence="9" id="KW-1185">Reference proteome</keyword>
<comment type="similarity">
    <text evidence="2">Belongs to the ITPRIP family.</text>
</comment>
<dbReference type="PANTHER" id="PTHR10656">
    <property type="entry name" value="CELL FATE DETERMINING PROTEIN MAB21-RELATED"/>
    <property type="match status" value="1"/>
</dbReference>
<proteinExistence type="inferred from homology"/>
<evidence type="ECO:0000256" key="5">
    <source>
        <dbReference type="ARBA" id="ARBA00022989"/>
    </source>
</evidence>
<dbReference type="PANTHER" id="PTHR10656:SF40">
    <property type="entry name" value="INOSITOL 1,4,5-TRISPHOSPHATE RECEPTOR-INTERACTING PROTEIN-LIKE 1"/>
    <property type="match status" value="1"/>
</dbReference>
<evidence type="ECO:0000313" key="9">
    <source>
        <dbReference type="Proteomes" id="UP000562322"/>
    </source>
</evidence>
<evidence type="ECO:0000256" key="6">
    <source>
        <dbReference type="ARBA" id="ARBA00023136"/>
    </source>
</evidence>
<dbReference type="OrthoDB" id="9034619at2759"/>
<name>A0A7L0W581_ALELA</name>
<keyword evidence="4" id="KW-0732">Signal</keyword>
<dbReference type="Proteomes" id="UP000562322">
    <property type="component" value="Unassembled WGS sequence"/>
</dbReference>
<protein>
    <submittedName>
        <fullName evidence="8">IPIL1 protein</fullName>
    </submittedName>
</protein>
<dbReference type="InterPro" id="IPR046906">
    <property type="entry name" value="Mab-21_HhH/H2TH-like"/>
</dbReference>
<feature type="non-terminal residue" evidence="8">
    <location>
        <position position="343"/>
    </location>
</feature>
<dbReference type="SMART" id="SM01265">
    <property type="entry name" value="Mab-21"/>
    <property type="match status" value="1"/>
</dbReference>
<dbReference type="Pfam" id="PF20266">
    <property type="entry name" value="Mab-21_C"/>
    <property type="match status" value="1"/>
</dbReference>
<reference evidence="8 9" key="1">
    <citation type="submission" date="2019-09" db="EMBL/GenBank/DDBJ databases">
        <title>Bird 10,000 Genomes (B10K) Project - Family phase.</title>
        <authorList>
            <person name="Zhang G."/>
        </authorList>
    </citation>
    <scope>NUCLEOTIDE SEQUENCE [LARGE SCALE GENOMIC DNA]</scope>
    <source>
        <strain evidence="8">B10K-DU-001-39</strain>
        <tissue evidence="8">Muscle</tissue>
    </source>
</reference>
<dbReference type="PRINTS" id="PR02107">
    <property type="entry name" value="INOS145TPRIP"/>
</dbReference>
<dbReference type="Gene3D" id="1.10.1410.40">
    <property type="match status" value="1"/>
</dbReference>
<evidence type="ECO:0000256" key="2">
    <source>
        <dbReference type="ARBA" id="ARBA00005554"/>
    </source>
</evidence>
<feature type="non-terminal residue" evidence="8">
    <location>
        <position position="1"/>
    </location>
</feature>
<accession>A0A7L0W581</accession>
<dbReference type="InterPro" id="IPR026250">
    <property type="entry name" value="ITPRIP-like"/>
</dbReference>
<feature type="domain" description="Mab-21-like HhH/H2TH-like" evidence="7">
    <location>
        <begin position="245"/>
        <end position="297"/>
    </location>
</feature>
<evidence type="ECO:0000256" key="4">
    <source>
        <dbReference type="ARBA" id="ARBA00022729"/>
    </source>
</evidence>
<comment type="subcellular location">
    <subcellularLocation>
        <location evidence="1">Membrane</location>
        <topology evidence="1">Single-pass type I membrane protein</topology>
    </subcellularLocation>
</comment>
<dbReference type="EMBL" id="VXAV01003578">
    <property type="protein sequence ID" value="NXL86631.1"/>
    <property type="molecule type" value="Genomic_DNA"/>
</dbReference>